<proteinExistence type="inferred from homology"/>
<keyword evidence="5 8" id="KW-0812">Transmembrane</keyword>
<comment type="subcellular location">
    <subcellularLocation>
        <location evidence="1">Membrane</location>
        <topology evidence="1">Multi-pass membrane protein</topology>
    </subcellularLocation>
</comment>
<evidence type="ECO:0000256" key="6">
    <source>
        <dbReference type="ARBA" id="ARBA00022989"/>
    </source>
</evidence>
<dbReference type="InterPro" id="IPR004761">
    <property type="entry name" value="Spore_GerAB"/>
</dbReference>
<accession>A0ABY4CR75</accession>
<gene>
    <name evidence="9" type="ORF">LSG31_15370</name>
</gene>
<evidence type="ECO:0000313" key="10">
    <source>
        <dbReference type="Proteomes" id="UP000830167"/>
    </source>
</evidence>
<evidence type="ECO:0000256" key="2">
    <source>
        <dbReference type="ARBA" id="ARBA00007998"/>
    </source>
</evidence>
<keyword evidence="6 8" id="KW-1133">Transmembrane helix</keyword>
<feature type="transmembrane region" description="Helical" evidence="8">
    <location>
        <begin position="146"/>
        <end position="164"/>
    </location>
</feature>
<sequence>MVVLLLRDFDPKNMFPVMRHGIMLSIKGAVVPGLGWFSEFFIIAFFFPLLTDQEKGKKWGMISVLSVALTMVVTNLTALFLFGGTMISSYLYPVFEASRYISIADFFEHLEAVVMVVWVAGIFIKVSVFFYVLSLGTAQWLNLSDYRVVVFPYGFLLILFGMWVTSNIQEMSRFLELVSPLHSPLFLLAIPLCLLFLAMFRKGRKGEQQR</sequence>
<evidence type="ECO:0000313" key="9">
    <source>
        <dbReference type="EMBL" id="UOF92888.1"/>
    </source>
</evidence>
<reference evidence="9" key="1">
    <citation type="submission" date="2021-12" db="EMBL/GenBank/DDBJ databases">
        <title>Alicyclobacillaceae gen. nov., sp. nov., isolated from chalcocite enrichment system.</title>
        <authorList>
            <person name="Jiang Z."/>
        </authorList>
    </citation>
    <scope>NUCLEOTIDE SEQUENCE</scope>
    <source>
        <strain evidence="9">MYW30-H2</strain>
    </source>
</reference>
<evidence type="ECO:0000256" key="7">
    <source>
        <dbReference type="ARBA" id="ARBA00023136"/>
    </source>
</evidence>
<feature type="transmembrane region" description="Helical" evidence="8">
    <location>
        <begin position="59"/>
        <end position="92"/>
    </location>
</feature>
<keyword evidence="3" id="KW-0813">Transport</keyword>
<comment type="similarity">
    <text evidence="2">Belongs to the amino acid-polyamine-organocation (APC) superfamily. Spore germination protein (SGP) (TC 2.A.3.9) family.</text>
</comment>
<feature type="transmembrane region" description="Helical" evidence="8">
    <location>
        <begin position="112"/>
        <end position="134"/>
    </location>
</feature>
<protein>
    <submittedName>
        <fullName evidence="9">GerAB/ArcD/ProY family transporter</fullName>
    </submittedName>
</protein>
<keyword evidence="4" id="KW-0309">Germination</keyword>
<dbReference type="Proteomes" id="UP000830167">
    <property type="component" value="Chromosome"/>
</dbReference>
<dbReference type="PANTHER" id="PTHR34975">
    <property type="entry name" value="SPORE GERMINATION PROTEIN A2"/>
    <property type="match status" value="1"/>
</dbReference>
<evidence type="ECO:0000256" key="5">
    <source>
        <dbReference type="ARBA" id="ARBA00022692"/>
    </source>
</evidence>
<evidence type="ECO:0000256" key="8">
    <source>
        <dbReference type="SAM" id="Phobius"/>
    </source>
</evidence>
<feature type="transmembrane region" description="Helical" evidence="8">
    <location>
        <begin position="184"/>
        <end position="200"/>
    </location>
</feature>
<organism evidence="9 10">
    <name type="scientific">Fodinisporobacter ferrooxydans</name>
    <dbReference type="NCBI Taxonomy" id="2901836"/>
    <lineage>
        <taxon>Bacteria</taxon>
        <taxon>Bacillati</taxon>
        <taxon>Bacillota</taxon>
        <taxon>Bacilli</taxon>
        <taxon>Bacillales</taxon>
        <taxon>Alicyclobacillaceae</taxon>
        <taxon>Fodinisporobacter</taxon>
    </lineage>
</organism>
<keyword evidence="7 8" id="KW-0472">Membrane</keyword>
<evidence type="ECO:0000256" key="1">
    <source>
        <dbReference type="ARBA" id="ARBA00004141"/>
    </source>
</evidence>
<dbReference type="EMBL" id="CP089291">
    <property type="protein sequence ID" value="UOF92888.1"/>
    <property type="molecule type" value="Genomic_DNA"/>
</dbReference>
<feature type="transmembrane region" description="Helical" evidence="8">
    <location>
        <begin position="20"/>
        <end position="47"/>
    </location>
</feature>
<dbReference type="Pfam" id="PF03845">
    <property type="entry name" value="Spore_permease"/>
    <property type="match status" value="1"/>
</dbReference>
<evidence type="ECO:0000256" key="4">
    <source>
        <dbReference type="ARBA" id="ARBA00022544"/>
    </source>
</evidence>
<dbReference type="PANTHER" id="PTHR34975:SF2">
    <property type="entry name" value="SPORE GERMINATION PROTEIN A2"/>
    <property type="match status" value="1"/>
</dbReference>
<keyword evidence="10" id="KW-1185">Reference proteome</keyword>
<evidence type="ECO:0000256" key="3">
    <source>
        <dbReference type="ARBA" id="ARBA00022448"/>
    </source>
</evidence>
<name>A0ABY4CR75_9BACL</name>